<organism evidence="1 2">
    <name type="scientific">Pendulispora brunnea</name>
    <dbReference type="NCBI Taxonomy" id="2905690"/>
    <lineage>
        <taxon>Bacteria</taxon>
        <taxon>Pseudomonadati</taxon>
        <taxon>Myxococcota</taxon>
        <taxon>Myxococcia</taxon>
        <taxon>Myxococcales</taxon>
        <taxon>Sorangiineae</taxon>
        <taxon>Pendulisporaceae</taxon>
        <taxon>Pendulispora</taxon>
    </lineage>
</organism>
<reference evidence="1 2" key="1">
    <citation type="submission" date="2021-12" db="EMBL/GenBank/DDBJ databases">
        <title>Discovery of the Pendulisporaceae a myxobacterial family with distinct sporulation behavior and unique specialized metabolism.</title>
        <authorList>
            <person name="Garcia R."/>
            <person name="Popoff A."/>
            <person name="Bader C.D."/>
            <person name="Loehr J."/>
            <person name="Walesch S."/>
            <person name="Walt C."/>
            <person name="Boldt J."/>
            <person name="Bunk B."/>
            <person name="Haeckl F.J.F.P.J."/>
            <person name="Gunesch A.P."/>
            <person name="Birkelbach J."/>
            <person name="Nuebel U."/>
            <person name="Pietschmann T."/>
            <person name="Bach T."/>
            <person name="Mueller R."/>
        </authorList>
    </citation>
    <scope>NUCLEOTIDE SEQUENCE [LARGE SCALE GENOMIC DNA]</scope>
    <source>
        <strain evidence="1 2">MSr12523</strain>
    </source>
</reference>
<evidence type="ECO:0000313" key="2">
    <source>
        <dbReference type="Proteomes" id="UP001379533"/>
    </source>
</evidence>
<dbReference type="Proteomes" id="UP001379533">
    <property type="component" value="Chromosome"/>
</dbReference>
<proteinExistence type="predicted"/>
<keyword evidence="2" id="KW-1185">Reference proteome</keyword>
<dbReference type="RefSeq" id="WP_394845178.1">
    <property type="nucleotide sequence ID" value="NZ_CP089982.1"/>
</dbReference>
<gene>
    <name evidence="1" type="ORF">LZC95_50150</name>
</gene>
<accession>A0ABZ2KB35</accession>
<protein>
    <recommendedName>
        <fullName evidence="3">Bacteriophage protein</fullName>
    </recommendedName>
</protein>
<dbReference type="EMBL" id="CP089982">
    <property type="protein sequence ID" value="WXA94568.1"/>
    <property type="molecule type" value="Genomic_DNA"/>
</dbReference>
<evidence type="ECO:0000313" key="1">
    <source>
        <dbReference type="EMBL" id="WXA94568.1"/>
    </source>
</evidence>
<name>A0ABZ2KB35_9BACT</name>
<evidence type="ECO:0008006" key="3">
    <source>
        <dbReference type="Google" id="ProtNLM"/>
    </source>
</evidence>
<sequence length="144" mass="14794">MSATTQERNTPQYGVDTIPQLVSRPAAAGVLLNQGAIAVLRAGFVVPGQTGTGLVVLGRVERTVDNRDGVAGALEVSIRMGVFKYGNSAGPDAIGRVNAGANCYLVDDQTLALTDDAGKRSRAGTIMDVDPLDGGVWALLGLGL</sequence>